<reference evidence="1 2" key="1">
    <citation type="submission" date="2018-10" db="EMBL/GenBank/DDBJ databases">
        <authorList>
            <person name="Jung H.S."/>
            <person name="Jeon C.O."/>
        </authorList>
    </citation>
    <scope>NUCLEOTIDE SEQUENCE [LARGE SCALE GENOMIC DNA]</scope>
    <source>
        <strain evidence="1 2">MA-7-27</strain>
    </source>
</reference>
<comment type="caution">
    <text evidence="1">The sequence shown here is derived from an EMBL/GenBank/DDBJ whole genome shotgun (WGS) entry which is preliminary data.</text>
</comment>
<protein>
    <submittedName>
        <fullName evidence="1">Uncharacterized protein</fullName>
    </submittedName>
</protein>
<name>A0A3L9XYF7_9RHOB</name>
<dbReference type="RefSeq" id="WP_121898982.1">
    <property type="nucleotide sequence ID" value="NZ_RCNT01000008.1"/>
</dbReference>
<dbReference type="OrthoDB" id="9914661at2"/>
<evidence type="ECO:0000313" key="2">
    <source>
        <dbReference type="Proteomes" id="UP000281343"/>
    </source>
</evidence>
<proteinExistence type="predicted"/>
<evidence type="ECO:0000313" key="1">
    <source>
        <dbReference type="EMBL" id="RMA41262.1"/>
    </source>
</evidence>
<dbReference type="EMBL" id="RCNT01000008">
    <property type="protein sequence ID" value="RMA41262.1"/>
    <property type="molecule type" value="Genomic_DNA"/>
</dbReference>
<dbReference type="AlphaFoldDB" id="A0A3L9XYF7"/>
<sequence length="85" mass="8955">MTNPTGQYTDVRVVAIQGHGGNISGATGTYSNINVFSCGPFPPNDRPAIDGFYNITGKHNGKSYSFPGVKCTHSGGTSDFRDPSN</sequence>
<keyword evidence="2" id="KW-1185">Reference proteome</keyword>
<gene>
    <name evidence="1" type="ORF">D9R08_15535</name>
</gene>
<accession>A0A3L9XYF7</accession>
<organism evidence="1 2">
    <name type="scientific">Rhodophyticola porphyridii</name>
    <dbReference type="NCBI Taxonomy" id="1852017"/>
    <lineage>
        <taxon>Bacteria</taxon>
        <taxon>Pseudomonadati</taxon>
        <taxon>Pseudomonadota</taxon>
        <taxon>Alphaproteobacteria</taxon>
        <taxon>Rhodobacterales</taxon>
        <taxon>Roseobacteraceae</taxon>
        <taxon>Rhodophyticola</taxon>
    </lineage>
</organism>
<dbReference type="Proteomes" id="UP000281343">
    <property type="component" value="Unassembled WGS sequence"/>
</dbReference>